<dbReference type="HOGENOM" id="CLU_3227786_0_0_2"/>
<sequence>MENLININLPSALNESFSKLTCFIGGNSLGRTKTGSDKIVNKD</sequence>
<dbReference type="KEGG" id="mcn:Mcup_1546"/>
<proteinExistence type="predicted"/>
<keyword evidence="2" id="KW-1185">Reference proteome</keyword>
<protein>
    <submittedName>
        <fullName evidence="1">Uncharacterized protein</fullName>
    </submittedName>
</protein>
<evidence type="ECO:0000313" key="1">
    <source>
        <dbReference type="EMBL" id="AEB95649.1"/>
    </source>
</evidence>
<dbReference type="AlphaFoldDB" id="F4FZF9"/>
<dbReference type="PATRIC" id="fig|1006006.8.peg.1542"/>
<reference evidence="1 2" key="1">
    <citation type="journal article" date="2011" name="J. Bacteriol.">
        <title>Complete genome sequence of Metallosphaera cuprina, a metal sulfide-oxidizing archaeon from a hot spring.</title>
        <authorList>
            <person name="Liu L.J."/>
            <person name="You X.Y."/>
            <person name="Zheng H."/>
            <person name="Wang S."/>
            <person name="Jiang C.Y."/>
            <person name="Liu S.J."/>
        </authorList>
    </citation>
    <scope>NUCLEOTIDE SEQUENCE [LARGE SCALE GENOMIC DNA]</scope>
    <source>
        <strain evidence="1 2">Ar-4</strain>
    </source>
</reference>
<evidence type="ECO:0000313" key="2">
    <source>
        <dbReference type="Proteomes" id="UP000007812"/>
    </source>
</evidence>
<gene>
    <name evidence="1" type="ordered locus">Mcup_1546</name>
</gene>
<accession>F4FZF9</accession>
<name>F4FZF9_METCR</name>
<dbReference type="Proteomes" id="UP000007812">
    <property type="component" value="Chromosome"/>
</dbReference>
<dbReference type="EMBL" id="CP002656">
    <property type="protein sequence ID" value="AEB95649.1"/>
    <property type="molecule type" value="Genomic_DNA"/>
</dbReference>
<organism evidence="1 2">
    <name type="scientific">Metallosphaera cuprina (strain Ar-4)</name>
    <dbReference type="NCBI Taxonomy" id="1006006"/>
    <lineage>
        <taxon>Archaea</taxon>
        <taxon>Thermoproteota</taxon>
        <taxon>Thermoprotei</taxon>
        <taxon>Sulfolobales</taxon>
        <taxon>Sulfolobaceae</taxon>
        <taxon>Metallosphaera</taxon>
    </lineage>
</organism>